<dbReference type="GO" id="GO:0000723">
    <property type="term" value="P:telomere maintenance"/>
    <property type="evidence" value="ECO:0007669"/>
    <property type="project" value="TreeGrafter"/>
</dbReference>
<feature type="domain" description="Telomere-associated protein Rif1 N-terminal" evidence="8">
    <location>
        <begin position="153"/>
        <end position="519"/>
    </location>
</feature>
<feature type="region of interest" description="Disordered" evidence="7">
    <location>
        <begin position="1350"/>
        <end position="1476"/>
    </location>
</feature>
<feature type="compositionally biased region" description="Low complexity" evidence="7">
    <location>
        <begin position="1444"/>
        <end position="1456"/>
    </location>
</feature>
<feature type="region of interest" description="Disordered" evidence="7">
    <location>
        <begin position="1605"/>
        <end position="1758"/>
    </location>
</feature>
<evidence type="ECO:0000259" key="8">
    <source>
        <dbReference type="Pfam" id="PF12231"/>
    </source>
</evidence>
<feature type="compositionally biased region" description="Acidic residues" evidence="7">
    <location>
        <begin position="1362"/>
        <end position="1378"/>
    </location>
</feature>
<evidence type="ECO:0000313" key="10">
    <source>
        <dbReference type="Proteomes" id="UP001303222"/>
    </source>
</evidence>
<evidence type="ECO:0000256" key="7">
    <source>
        <dbReference type="SAM" id="MobiDB-lite"/>
    </source>
</evidence>
<feature type="compositionally biased region" description="Acidic residues" evidence="7">
    <location>
        <begin position="1947"/>
        <end position="1964"/>
    </location>
</feature>
<sequence length="2139" mass="231200">MSNNTISLESLPPRPPTPPKREAHNAPPPATIPRNVLAPIEFDSNLKAVHTPPALDSPASGLDSKSTSRQSVKRVGFSAKAEYKEAPVFIDGGTRQQPTPVSLSRSASKPVKSILKITHHVPNPLEQTNGDPSDPSNTNTSVANMLESTLKQLAGGDRDSKLDSYMMLTRAFKVSNNLPDRVALHEKMGLFMQFMQRDLVARTPQGTLDSSLVQHALKLIVTFLGLPAIASTITTDFGAFLIDHCIRSFQDSSTPKDTARHLMQVVLIQNFSSKVMTPERVGRLVTSLHNIEENVKGKSIIMYRVMIYQKLVNQTGKTMVIHSDWLYDLFTDMLSTIKDIREKAVTLGLNAAFTIGHEVQLSRKAMEIFNSVSEDKKYIQYYEERLKAMVKDKAVSASVPHIWSVVILLLRIRLRVWDRTAHWLTLVQNCFNNIDYPTKIAAHHAWARLTYLTNAVEPSFESSLKTIITPLTSQLKRKNGGKASEGQLRAAVLGDVCNLWYYLFKPNTNVALLDGYWKAGVQPIITALVSSPEPSKPAAENPTQKRHEIHGQASLILSGLFNCTTARRWSVDRVMDEPLASPQEVPAIDARWVRKNAPMILAAIEPMLAQDFVALSNKKSAVYWLWASLVGSIASAASKEIKVSKDTGLFITEALSVLQKIWLKGVQPGDAASAVDFLRATKGYVEIMISSLGLLPFTEKLGKAPAVQKSPMHNLFSTLSGLPSGIPDDETFEVFFTSVFEHFTEAKSDKGKMETALELLTMIPMETPRPYGMWLFVAKALEGWLQPDQGSNHATGSGDTPIGHDYRDIVKVLERGLRSTPNLPREHWESLFNAVHHRVRAEAGEPGVAIVVIEPLAKVALDQLTTPGPMVAFFNGVRYVAELLSIAIQPRDKQAVDAARRRLWGTALAGSRSATFDTFDNLYKAVNEALTRLYKEFDSDNSELIIRLLQGVVGFFDRCNQQLVFRTMFILQDGFLPWLQDPNRLLGSQLSAIVAVTNTLWDKVCRLLSTTERPDQQLETLTRILCATLGSSHRYIVNSAVSLWNRLYGKAEKLEYPEELKQVLAKLGPYADLVTPGLEFSSLEYPSHEPVFVESMEEFSLPRLPPPSSSRRTTRSASRTNSPVKTPDPVKRRSPTKRRASATPEVKSSGFNLRPKAAAPRLRHDDSQIRFAAVDSSPQLNLIHQDLESQLLTERQREVRERQKENAALFPELRSSPATRTRSSARLAARSREGSPSGAHTPQAGTPSNPGGRFTHHVSGTPTPRRGQALTAIVDQDMDMMDPPSSPPMMEPRRNPLAAEIRSRSANTSLLDDWQLSSSPISGSPLRQQQFAPVPSSLAVAAALDAVDAAAVGSSPPAPAEAEADGQDLMEEDDDIIEESVLPDQENQLLPTREPAKSAKGSALQGGHLGVPRQETPERSDHELEEFVDAPSSPLPPTPHRAGRSATARSTTTQASNTDPVKKAAPAAPAPSPALTPAFATVAPTIAPATTAAAAAPAPTPSGAPSYDGGESDDRSLLKLVVELDSGKLINRQEYTRPSPSVSPEKLPLTAANLEPSSNHSNRPGGSGSGLASAVPSPSPAASCIVALDDNDNIVEESDVAKPALASVATRGRGRVTRSKASSVASNREVEASGEQISSSQVQGKGKAKLKGPTSARAGAGAGAGAGTGKGKGKRKRVASLAEDSAAAAAAGTAAATGTAAAGTAAATGTAAAVAGTAGTAGTGTTPGKKRKVGRSSSTAPVSVAVEQEKNQVQVPKPEAIFYERLPLAVASSRSSSLSQPPSSRASSVSVVSNSVLTERARGVAPGGSGGGGRSSGAQRIVPSSLPQQISQLSAPAPVPGSMEVEMVEARVGDAAEASEQTGDSQGAQAQRVQEIEELSSDGEELVQSQIEFESRSADERQSLSMSQLEEEDLIPSSPFMTVPASGRSGSGGSEDLVEDTVLSQQQEEEERDEEERMDIDVDEQPSWSAQQQQQQQQTKKPEVGNNMNTNTGAEDVKQVEGRLTEDVITSEPGNKPQDSHPGSLQQKPQLGTWRQQQQNQSNQQNQPQPQAGEAKDKGQATSLESNKPNKQQMQKQSTSEEISTSKERIMNMLRGGLNELRAATATGGLSRQEVYEIEDLFMDLKRELYEAERRGRRS</sequence>
<dbReference type="Proteomes" id="UP001303222">
    <property type="component" value="Unassembled WGS sequence"/>
</dbReference>
<keyword evidence="4" id="KW-0779">Telomere</keyword>
<dbReference type="InterPro" id="IPR022031">
    <property type="entry name" value="Rif1_N"/>
</dbReference>
<evidence type="ECO:0000256" key="3">
    <source>
        <dbReference type="ARBA" id="ARBA00022454"/>
    </source>
</evidence>
<feature type="compositionally biased region" description="Basic and acidic residues" evidence="7">
    <location>
        <begin position="1195"/>
        <end position="1205"/>
    </location>
</feature>
<dbReference type="EMBL" id="MU859253">
    <property type="protein sequence ID" value="KAK3948641.1"/>
    <property type="molecule type" value="Genomic_DNA"/>
</dbReference>
<feature type="compositionally biased region" description="Gly residues" evidence="7">
    <location>
        <begin position="1660"/>
        <end position="1670"/>
    </location>
</feature>
<evidence type="ECO:0000256" key="4">
    <source>
        <dbReference type="ARBA" id="ARBA00022895"/>
    </source>
</evidence>
<keyword evidence="3" id="KW-0158">Chromosome</keyword>
<feature type="compositionally biased region" description="Low complexity" evidence="7">
    <location>
        <begin position="1823"/>
        <end position="1834"/>
    </location>
</feature>
<feature type="compositionally biased region" description="Low complexity" evidence="7">
    <location>
        <begin position="1490"/>
        <end position="1505"/>
    </location>
</feature>
<accession>A0AAN6NPG1</accession>
<dbReference type="GO" id="GO:0005634">
    <property type="term" value="C:nucleus"/>
    <property type="evidence" value="ECO:0007669"/>
    <property type="project" value="UniProtKB-SubCell"/>
</dbReference>
<feature type="compositionally biased region" description="Low complexity" evidence="7">
    <location>
        <begin position="1109"/>
        <end position="1123"/>
    </location>
</feature>
<name>A0AAN6NPG1_9PEZI</name>
<reference evidence="9" key="1">
    <citation type="journal article" date="2023" name="Mol. Phylogenet. Evol.">
        <title>Genome-scale phylogeny and comparative genomics of the fungal order Sordariales.</title>
        <authorList>
            <person name="Hensen N."/>
            <person name="Bonometti L."/>
            <person name="Westerberg I."/>
            <person name="Brannstrom I.O."/>
            <person name="Guillou S."/>
            <person name="Cros-Aarteil S."/>
            <person name="Calhoun S."/>
            <person name="Haridas S."/>
            <person name="Kuo A."/>
            <person name="Mondo S."/>
            <person name="Pangilinan J."/>
            <person name="Riley R."/>
            <person name="LaButti K."/>
            <person name="Andreopoulos B."/>
            <person name="Lipzen A."/>
            <person name="Chen C."/>
            <person name="Yan M."/>
            <person name="Daum C."/>
            <person name="Ng V."/>
            <person name="Clum A."/>
            <person name="Steindorff A."/>
            <person name="Ohm R.A."/>
            <person name="Martin F."/>
            <person name="Silar P."/>
            <person name="Natvig D.O."/>
            <person name="Lalanne C."/>
            <person name="Gautier V."/>
            <person name="Ament-Velasquez S.L."/>
            <person name="Kruys A."/>
            <person name="Hutchinson M.I."/>
            <person name="Powell A.J."/>
            <person name="Barry K."/>
            <person name="Miller A.N."/>
            <person name="Grigoriev I.V."/>
            <person name="Debuchy R."/>
            <person name="Gladieux P."/>
            <person name="Hiltunen Thoren M."/>
            <person name="Johannesson H."/>
        </authorList>
    </citation>
    <scope>NUCLEOTIDE SEQUENCE</scope>
    <source>
        <strain evidence="9">CBS 626.80</strain>
    </source>
</reference>
<gene>
    <name evidence="9" type="ORF">QBC32DRAFT_380717</name>
</gene>
<evidence type="ECO:0000256" key="5">
    <source>
        <dbReference type="ARBA" id="ARBA00023242"/>
    </source>
</evidence>
<comment type="subcellular location">
    <subcellularLocation>
        <location evidence="2">Chromosome</location>
        <location evidence="2">Telomere</location>
    </subcellularLocation>
    <subcellularLocation>
        <location evidence="1">Nucleus</location>
    </subcellularLocation>
</comment>
<feature type="compositionally biased region" description="Basic and acidic residues" evidence="7">
    <location>
        <begin position="1893"/>
        <end position="1902"/>
    </location>
</feature>
<dbReference type="GO" id="GO:0140445">
    <property type="term" value="C:chromosome, telomeric repeat region"/>
    <property type="evidence" value="ECO:0007669"/>
    <property type="project" value="TreeGrafter"/>
</dbReference>
<feature type="compositionally biased region" description="Gly residues" evidence="7">
    <location>
        <begin position="1805"/>
        <end position="1815"/>
    </location>
</feature>
<feature type="region of interest" description="Disordered" evidence="7">
    <location>
        <begin position="1195"/>
        <end position="1267"/>
    </location>
</feature>
<dbReference type="PANTHER" id="PTHR22928:SF3">
    <property type="entry name" value="TELOMERE-ASSOCIATED PROTEIN RIF1"/>
    <property type="match status" value="1"/>
</dbReference>
<feature type="region of interest" description="Disordered" evidence="7">
    <location>
        <begin position="1772"/>
        <end position="2089"/>
    </location>
</feature>
<feature type="region of interest" description="Disordered" evidence="7">
    <location>
        <begin position="1490"/>
        <end position="1513"/>
    </location>
</feature>
<keyword evidence="10" id="KW-1185">Reference proteome</keyword>
<feature type="region of interest" description="Disordered" evidence="7">
    <location>
        <begin position="1"/>
        <end position="74"/>
    </location>
</feature>
<dbReference type="Pfam" id="PF12231">
    <property type="entry name" value="Rif1_N"/>
    <property type="match status" value="1"/>
</dbReference>
<feature type="compositionally biased region" description="Acidic residues" evidence="7">
    <location>
        <begin position="1876"/>
        <end position="1885"/>
    </location>
</feature>
<feature type="region of interest" description="Disordered" evidence="7">
    <location>
        <begin position="1099"/>
        <end position="1164"/>
    </location>
</feature>
<evidence type="ECO:0000256" key="6">
    <source>
        <dbReference type="ARBA" id="ARBA00023306"/>
    </source>
</evidence>
<feature type="compositionally biased region" description="Low complexity" evidence="7">
    <location>
        <begin position="1213"/>
        <end position="1228"/>
    </location>
</feature>
<protein>
    <submittedName>
        <fullName evidence="9">Rap1-interacting factor 1 N terminal-domain-containing protein</fullName>
    </submittedName>
</protein>
<feature type="compositionally biased region" description="Polar residues" evidence="7">
    <location>
        <begin position="2060"/>
        <end position="2083"/>
    </location>
</feature>
<feature type="compositionally biased region" description="Low complexity" evidence="7">
    <location>
        <begin position="1570"/>
        <end position="1580"/>
    </location>
</feature>
<keyword evidence="5" id="KW-0539">Nucleus</keyword>
<feature type="compositionally biased region" description="Low complexity" evidence="7">
    <location>
        <begin position="2036"/>
        <end position="2051"/>
    </location>
</feature>
<evidence type="ECO:0000313" key="9">
    <source>
        <dbReference type="EMBL" id="KAK3948641.1"/>
    </source>
</evidence>
<evidence type="ECO:0000256" key="2">
    <source>
        <dbReference type="ARBA" id="ARBA00004574"/>
    </source>
</evidence>
<feature type="compositionally biased region" description="Low complexity" evidence="7">
    <location>
        <begin position="1686"/>
        <end position="1726"/>
    </location>
</feature>
<reference evidence="9" key="2">
    <citation type="submission" date="2023-06" db="EMBL/GenBank/DDBJ databases">
        <authorList>
            <consortium name="Lawrence Berkeley National Laboratory"/>
            <person name="Mondo S.J."/>
            <person name="Hensen N."/>
            <person name="Bonometti L."/>
            <person name="Westerberg I."/>
            <person name="Brannstrom I.O."/>
            <person name="Guillou S."/>
            <person name="Cros-Aarteil S."/>
            <person name="Calhoun S."/>
            <person name="Haridas S."/>
            <person name="Kuo A."/>
            <person name="Pangilinan J."/>
            <person name="Riley R."/>
            <person name="Labutti K."/>
            <person name="Andreopoulos B."/>
            <person name="Lipzen A."/>
            <person name="Chen C."/>
            <person name="Yanf M."/>
            <person name="Daum C."/>
            <person name="Ng V."/>
            <person name="Clum A."/>
            <person name="Steindorff A."/>
            <person name="Ohm R."/>
            <person name="Martin F."/>
            <person name="Silar P."/>
            <person name="Natvig D."/>
            <person name="Lalanne C."/>
            <person name="Gautier V."/>
            <person name="Ament-Velasquez S.L."/>
            <person name="Kruys A."/>
            <person name="Hutchinson M.I."/>
            <person name="Powell A.J."/>
            <person name="Barry K."/>
            <person name="Miller A.N."/>
            <person name="Grigoriev I.V."/>
            <person name="Debuchy R."/>
            <person name="Gladieux P."/>
            <person name="Thoren M.H."/>
            <person name="Johannesson H."/>
        </authorList>
    </citation>
    <scope>NUCLEOTIDE SEQUENCE</scope>
    <source>
        <strain evidence="9">CBS 626.80</strain>
    </source>
</reference>
<feature type="compositionally biased region" description="Polar residues" evidence="7">
    <location>
        <begin position="2021"/>
        <end position="2035"/>
    </location>
</feature>
<keyword evidence="6" id="KW-0131">Cell cycle</keyword>
<feature type="compositionally biased region" description="Basic and acidic residues" evidence="7">
    <location>
        <begin position="1995"/>
        <end position="2006"/>
    </location>
</feature>
<dbReference type="PANTHER" id="PTHR22928">
    <property type="entry name" value="TELOMERE-ASSOCIATED PROTEIN RIF1"/>
    <property type="match status" value="1"/>
</dbReference>
<organism evidence="9 10">
    <name type="scientific">Pseudoneurospora amorphoporcata</name>
    <dbReference type="NCBI Taxonomy" id="241081"/>
    <lineage>
        <taxon>Eukaryota</taxon>
        <taxon>Fungi</taxon>
        <taxon>Dikarya</taxon>
        <taxon>Ascomycota</taxon>
        <taxon>Pezizomycotina</taxon>
        <taxon>Sordariomycetes</taxon>
        <taxon>Sordariomycetidae</taxon>
        <taxon>Sordariales</taxon>
        <taxon>Sordariaceae</taxon>
        <taxon>Pseudoneurospora</taxon>
    </lineage>
</organism>
<feature type="compositionally biased region" description="Polar residues" evidence="7">
    <location>
        <begin position="1238"/>
        <end position="1249"/>
    </location>
</feature>
<comment type="caution">
    <text evidence="9">The sequence shown here is derived from an EMBL/GenBank/DDBJ whole genome shotgun (WGS) entry which is preliminary data.</text>
</comment>
<feature type="compositionally biased region" description="Polar residues" evidence="7">
    <location>
        <begin position="1859"/>
        <end position="1872"/>
    </location>
</feature>
<feature type="compositionally biased region" description="Low complexity" evidence="7">
    <location>
        <begin position="1772"/>
        <end position="1796"/>
    </location>
</feature>
<proteinExistence type="predicted"/>
<evidence type="ECO:0000256" key="1">
    <source>
        <dbReference type="ARBA" id="ARBA00004123"/>
    </source>
</evidence>
<feature type="region of interest" description="Disordered" evidence="7">
    <location>
        <begin position="1528"/>
        <end position="1580"/>
    </location>
</feature>